<dbReference type="Pfam" id="PF04198">
    <property type="entry name" value="Sugar-bind"/>
    <property type="match status" value="1"/>
</dbReference>
<evidence type="ECO:0000259" key="5">
    <source>
        <dbReference type="Pfam" id="PF04198"/>
    </source>
</evidence>
<evidence type="ECO:0000256" key="2">
    <source>
        <dbReference type="ARBA" id="ARBA00023015"/>
    </source>
</evidence>
<dbReference type="SUPFAM" id="SSF100950">
    <property type="entry name" value="NagB/RpiA/CoA transferase-like"/>
    <property type="match status" value="1"/>
</dbReference>
<dbReference type="Gene3D" id="1.10.10.60">
    <property type="entry name" value="Homeodomain-like"/>
    <property type="match status" value="1"/>
</dbReference>
<dbReference type="SUPFAM" id="SSF46689">
    <property type="entry name" value="Homeodomain-like"/>
    <property type="match status" value="1"/>
</dbReference>
<dbReference type="AlphaFoldDB" id="A0A1H0AFY7"/>
<dbReference type="STRING" id="349095.SAMN05660299_02522"/>
<name>A0A1H0AFY7_9FIRM</name>
<keyword evidence="3" id="KW-0238">DNA-binding</keyword>
<organism evidence="6 7">
    <name type="scientific">Megasphaera paucivorans</name>
    <dbReference type="NCBI Taxonomy" id="349095"/>
    <lineage>
        <taxon>Bacteria</taxon>
        <taxon>Bacillati</taxon>
        <taxon>Bacillota</taxon>
        <taxon>Negativicutes</taxon>
        <taxon>Veillonellales</taxon>
        <taxon>Veillonellaceae</taxon>
        <taxon>Megasphaera</taxon>
    </lineage>
</organism>
<dbReference type="PANTHER" id="PTHR34294">
    <property type="entry name" value="TRANSCRIPTIONAL REGULATOR-RELATED"/>
    <property type="match status" value="1"/>
</dbReference>
<keyword evidence="7" id="KW-1185">Reference proteome</keyword>
<dbReference type="RefSeq" id="WP_091652555.1">
    <property type="nucleotide sequence ID" value="NZ_FNHQ01000038.1"/>
</dbReference>
<dbReference type="InterPro" id="IPR051054">
    <property type="entry name" value="SorC_transcr_regulators"/>
</dbReference>
<feature type="domain" description="Sugar-binding" evidence="5">
    <location>
        <begin position="57"/>
        <end position="311"/>
    </location>
</feature>
<evidence type="ECO:0000313" key="7">
    <source>
        <dbReference type="Proteomes" id="UP000199309"/>
    </source>
</evidence>
<reference evidence="6 7" key="1">
    <citation type="submission" date="2016-10" db="EMBL/GenBank/DDBJ databases">
        <authorList>
            <person name="de Groot N.N."/>
        </authorList>
    </citation>
    <scope>NUCLEOTIDE SEQUENCE [LARGE SCALE GENOMIC DNA]</scope>
    <source>
        <strain evidence="6 7">DSM 16981</strain>
    </source>
</reference>
<dbReference type="InterPro" id="IPR007324">
    <property type="entry name" value="Sugar-bd_dom_put"/>
</dbReference>
<gene>
    <name evidence="6" type="ORF">SAMN05660299_02522</name>
</gene>
<dbReference type="GO" id="GO:0030246">
    <property type="term" value="F:carbohydrate binding"/>
    <property type="evidence" value="ECO:0007669"/>
    <property type="project" value="InterPro"/>
</dbReference>
<dbReference type="GO" id="GO:0003677">
    <property type="term" value="F:DNA binding"/>
    <property type="evidence" value="ECO:0007669"/>
    <property type="project" value="UniProtKB-KW"/>
</dbReference>
<dbReference type="OrthoDB" id="58802at2"/>
<sequence length="312" mass="35099">MLNDKNKAAINAAKLYYQSGYSQHDIAKRLGISRPSVSRLLQYAKDNGFVRIEIFDPIEDQSHLAQKITAKYHLKDVRIANTPINDEQEIKKYIGKTGALYLEDIVQDGDIIGVGWGTTLHSLCHALTPHPLRGAQIVQLEGGTTLSIGENYANEILEQFAKNYETIAQYLPLPVLFDSKEVKDMVYKDRHIKRVLELGRNANISLFSVGTVRDNALFFRLGYVDMREKEFLKNHAVGDICSRFFDKCGKISSEELNNRTVGIDLDCLCHKEYSILLSGGDAKIDSIRAALTGRYANVLITDQFTAVKLLKE</sequence>
<protein>
    <submittedName>
        <fullName evidence="6">Deoxyribonucleoside regulator</fullName>
    </submittedName>
</protein>
<dbReference type="Gene3D" id="3.40.50.1360">
    <property type="match status" value="1"/>
</dbReference>
<dbReference type="EMBL" id="FNHQ01000038">
    <property type="protein sequence ID" value="SDN32532.1"/>
    <property type="molecule type" value="Genomic_DNA"/>
</dbReference>
<evidence type="ECO:0000256" key="1">
    <source>
        <dbReference type="ARBA" id="ARBA00010466"/>
    </source>
</evidence>
<dbReference type="PANTHER" id="PTHR34294:SF1">
    <property type="entry name" value="TRANSCRIPTIONAL REGULATOR LSRR"/>
    <property type="match status" value="1"/>
</dbReference>
<proteinExistence type="inferred from homology"/>
<dbReference type="InterPro" id="IPR037171">
    <property type="entry name" value="NagB/RpiA_transferase-like"/>
</dbReference>
<dbReference type="Proteomes" id="UP000199309">
    <property type="component" value="Unassembled WGS sequence"/>
</dbReference>
<evidence type="ECO:0000313" key="6">
    <source>
        <dbReference type="EMBL" id="SDN32532.1"/>
    </source>
</evidence>
<accession>A0A1H0AFY7</accession>
<comment type="similarity">
    <text evidence="1">Belongs to the SorC transcriptional regulatory family.</text>
</comment>
<keyword evidence="4" id="KW-0804">Transcription</keyword>
<evidence type="ECO:0000256" key="4">
    <source>
        <dbReference type="ARBA" id="ARBA00023163"/>
    </source>
</evidence>
<evidence type="ECO:0000256" key="3">
    <source>
        <dbReference type="ARBA" id="ARBA00023125"/>
    </source>
</evidence>
<keyword evidence="2" id="KW-0805">Transcription regulation</keyword>
<dbReference type="Pfam" id="PF13384">
    <property type="entry name" value="HTH_23"/>
    <property type="match status" value="1"/>
</dbReference>
<dbReference type="InterPro" id="IPR009057">
    <property type="entry name" value="Homeodomain-like_sf"/>
</dbReference>